<name>A0A8J3CXR7_9BACT</name>
<evidence type="ECO:0000313" key="2">
    <source>
        <dbReference type="EMBL" id="GHB35388.1"/>
    </source>
</evidence>
<evidence type="ECO:0000259" key="1">
    <source>
        <dbReference type="Pfam" id="PF08448"/>
    </source>
</evidence>
<reference evidence="2" key="2">
    <citation type="submission" date="2020-09" db="EMBL/GenBank/DDBJ databases">
        <authorList>
            <person name="Sun Q."/>
            <person name="Kim S."/>
        </authorList>
    </citation>
    <scope>NUCLEOTIDE SEQUENCE</scope>
    <source>
        <strain evidence="2">KCTC 23224</strain>
    </source>
</reference>
<accession>A0A8J3CXR7</accession>
<proteinExistence type="predicted"/>
<feature type="domain" description="PAS fold-4" evidence="1">
    <location>
        <begin position="3"/>
        <end position="56"/>
    </location>
</feature>
<keyword evidence="3" id="KW-1185">Reference proteome</keyword>
<dbReference type="Proteomes" id="UP000642809">
    <property type="component" value="Unassembled WGS sequence"/>
</dbReference>
<sequence length="105" mass="12015">MKRALEKVWRGESVRFETEIKSFEKGTRFFLLNLNPVRTHGGEVIAITLAILENTQEISAAVKANKSEQMLRTVFDVVTTGVCVTDATGFFYRSQRYLCSNIWLH</sequence>
<organism evidence="2 3">
    <name type="scientific">Mongoliitalea lutea</name>
    <dbReference type="NCBI Taxonomy" id="849756"/>
    <lineage>
        <taxon>Bacteria</taxon>
        <taxon>Pseudomonadati</taxon>
        <taxon>Bacteroidota</taxon>
        <taxon>Cytophagia</taxon>
        <taxon>Cytophagales</taxon>
        <taxon>Cyclobacteriaceae</taxon>
        <taxon>Mongoliitalea</taxon>
    </lineage>
</organism>
<dbReference type="Pfam" id="PF08448">
    <property type="entry name" value="PAS_4"/>
    <property type="match status" value="1"/>
</dbReference>
<reference evidence="2" key="1">
    <citation type="journal article" date="2014" name="Int. J. Syst. Evol. Microbiol.">
        <title>Complete genome sequence of Corynebacterium casei LMG S-19264T (=DSM 44701T), isolated from a smear-ripened cheese.</title>
        <authorList>
            <consortium name="US DOE Joint Genome Institute (JGI-PGF)"/>
            <person name="Walter F."/>
            <person name="Albersmeier A."/>
            <person name="Kalinowski J."/>
            <person name="Ruckert C."/>
        </authorList>
    </citation>
    <scope>NUCLEOTIDE SEQUENCE</scope>
    <source>
        <strain evidence="2">KCTC 23224</strain>
    </source>
</reference>
<dbReference type="AlphaFoldDB" id="A0A8J3CXR7"/>
<gene>
    <name evidence="2" type="ORF">GCM10008106_16040</name>
</gene>
<dbReference type="EMBL" id="BMYF01000008">
    <property type="protein sequence ID" value="GHB35388.1"/>
    <property type="molecule type" value="Genomic_DNA"/>
</dbReference>
<dbReference type="RefSeq" id="WP_189580455.1">
    <property type="nucleotide sequence ID" value="NZ_BMYF01000008.1"/>
</dbReference>
<dbReference type="InterPro" id="IPR013656">
    <property type="entry name" value="PAS_4"/>
</dbReference>
<comment type="caution">
    <text evidence="2">The sequence shown here is derived from an EMBL/GenBank/DDBJ whole genome shotgun (WGS) entry which is preliminary data.</text>
</comment>
<evidence type="ECO:0000313" key="3">
    <source>
        <dbReference type="Proteomes" id="UP000642809"/>
    </source>
</evidence>
<protein>
    <recommendedName>
        <fullName evidence="1">PAS fold-4 domain-containing protein</fullName>
    </recommendedName>
</protein>